<evidence type="ECO:0000313" key="10">
    <source>
        <dbReference type="Proteomes" id="UP000243459"/>
    </source>
</evidence>
<dbReference type="OMA" id="QHIDAPR"/>
<evidence type="ECO:0000256" key="5">
    <source>
        <dbReference type="ARBA" id="ARBA00022821"/>
    </source>
</evidence>
<keyword evidence="4" id="KW-0547">Nucleotide-binding</keyword>
<name>A0A5P1FBV8_ASPOF</name>
<dbReference type="InterPro" id="IPR042197">
    <property type="entry name" value="Apaf_helical"/>
</dbReference>
<proteinExistence type="inferred from homology"/>
<dbReference type="Gene3D" id="1.20.5.4130">
    <property type="match status" value="1"/>
</dbReference>
<feature type="domain" description="Disease resistance N-terminal" evidence="8">
    <location>
        <begin position="8"/>
        <end position="89"/>
    </location>
</feature>
<dbReference type="InterPro" id="IPR002182">
    <property type="entry name" value="NB-ARC"/>
</dbReference>
<evidence type="ECO:0000313" key="9">
    <source>
        <dbReference type="EMBL" id="ONK74030.1"/>
    </source>
</evidence>
<dbReference type="Proteomes" id="UP000243459">
    <property type="component" value="Chromosome 3"/>
</dbReference>
<dbReference type="Pfam" id="PF18052">
    <property type="entry name" value="Rx_N"/>
    <property type="match status" value="1"/>
</dbReference>
<dbReference type="InterPro" id="IPR038005">
    <property type="entry name" value="RX-like_CC"/>
</dbReference>
<dbReference type="PANTHER" id="PTHR36766:SF70">
    <property type="entry name" value="DISEASE RESISTANCE PROTEIN RGA4"/>
    <property type="match status" value="1"/>
</dbReference>
<evidence type="ECO:0000256" key="1">
    <source>
        <dbReference type="ARBA" id="ARBA00008894"/>
    </source>
</evidence>
<sequence>MAVVVDAIVGRCLELVGQLVTDEVSMILGVKDDLLRLQEKLEFIKDLLVDAERRRIQEAAVSRWLTKLRDIMHDAEDVINLCRIKGRRLLRLRTNEQLDHSRCHLFSSCFRRVGSIPLRHEVGSEIRKINQRLEDISKDRMMFSLQHIDAPRVSTTQVNTRQTSPLLSSDLVGVDVNLAADRLVDSLVKSESRKLLVFAIVGVGGIGKTALAQKIYNHQEVQGSFDKRLWTCLSQNYSEIELMKHMIRSAGGDHGHAQTKAELQPLLSSALASSRFLLVMDDVWQADVWEDLLQAPLEHGVALGSRVVITTRNEDVARSMRAVHTHRVSNLTAEDGWELLSKSVFGDAADESIRDLHAVGTKIVEKCGGLPLAIKAVAGILRTKERVRREWENVYKSQQ</sequence>
<dbReference type="Gene3D" id="1.10.8.430">
    <property type="entry name" value="Helical domain of apoptotic protease-activating factors"/>
    <property type="match status" value="1"/>
</dbReference>
<dbReference type="GO" id="GO:0043531">
    <property type="term" value="F:ADP binding"/>
    <property type="evidence" value="ECO:0007669"/>
    <property type="project" value="InterPro"/>
</dbReference>
<accession>A0A5P1FBV8</accession>
<dbReference type="GO" id="GO:0006952">
    <property type="term" value="P:defense response"/>
    <property type="evidence" value="ECO:0007669"/>
    <property type="project" value="UniProtKB-KW"/>
</dbReference>
<evidence type="ECO:0000259" key="8">
    <source>
        <dbReference type="Pfam" id="PF18052"/>
    </source>
</evidence>
<evidence type="ECO:0000259" key="7">
    <source>
        <dbReference type="Pfam" id="PF00931"/>
    </source>
</evidence>
<dbReference type="Gene3D" id="3.40.50.300">
    <property type="entry name" value="P-loop containing nucleotide triphosphate hydrolases"/>
    <property type="match status" value="1"/>
</dbReference>
<reference evidence="10" key="1">
    <citation type="journal article" date="2017" name="Nat. Commun.">
        <title>The asparagus genome sheds light on the origin and evolution of a young Y chromosome.</title>
        <authorList>
            <person name="Harkess A."/>
            <person name="Zhou J."/>
            <person name="Xu C."/>
            <person name="Bowers J.E."/>
            <person name="Van der Hulst R."/>
            <person name="Ayyampalayam S."/>
            <person name="Mercati F."/>
            <person name="Riccardi P."/>
            <person name="McKain M.R."/>
            <person name="Kakrana A."/>
            <person name="Tang H."/>
            <person name="Ray J."/>
            <person name="Groenendijk J."/>
            <person name="Arikit S."/>
            <person name="Mathioni S.M."/>
            <person name="Nakano M."/>
            <person name="Shan H."/>
            <person name="Telgmann-Rauber A."/>
            <person name="Kanno A."/>
            <person name="Yue Z."/>
            <person name="Chen H."/>
            <person name="Li W."/>
            <person name="Chen Y."/>
            <person name="Xu X."/>
            <person name="Zhang Y."/>
            <person name="Luo S."/>
            <person name="Chen H."/>
            <person name="Gao J."/>
            <person name="Mao Z."/>
            <person name="Pires J.C."/>
            <person name="Luo M."/>
            <person name="Kudrna D."/>
            <person name="Wing R.A."/>
            <person name="Meyers B.C."/>
            <person name="Yi K."/>
            <person name="Kong H."/>
            <person name="Lavrijsen P."/>
            <person name="Sunseri F."/>
            <person name="Falavigna A."/>
            <person name="Ye Y."/>
            <person name="Leebens-Mack J.H."/>
            <person name="Chen G."/>
        </authorList>
    </citation>
    <scope>NUCLEOTIDE SEQUENCE [LARGE SCALE GENOMIC DNA]</scope>
    <source>
        <strain evidence="10">cv. DH0086</strain>
    </source>
</reference>
<gene>
    <name evidence="9" type="ORF">A4U43_C03F2070</name>
</gene>
<dbReference type="Pfam" id="PF00931">
    <property type="entry name" value="NB-ARC"/>
    <property type="match status" value="1"/>
</dbReference>
<dbReference type="PRINTS" id="PR00364">
    <property type="entry name" value="DISEASERSIST"/>
</dbReference>
<dbReference type="Gramene" id="ONK74030">
    <property type="protein sequence ID" value="ONK74030"/>
    <property type="gene ID" value="A4U43_C03F2070"/>
</dbReference>
<evidence type="ECO:0000256" key="4">
    <source>
        <dbReference type="ARBA" id="ARBA00022741"/>
    </source>
</evidence>
<dbReference type="GO" id="GO:0005524">
    <property type="term" value="F:ATP binding"/>
    <property type="evidence" value="ECO:0007669"/>
    <property type="project" value="UniProtKB-KW"/>
</dbReference>
<dbReference type="AlphaFoldDB" id="A0A5P1FBV8"/>
<protein>
    <submittedName>
        <fullName evidence="9">Uncharacterized protein</fullName>
    </submittedName>
</protein>
<evidence type="ECO:0000256" key="2">
    <source>
        <dbReference type="ARBA" id="ARBA00022614"/>
    </source>
</evidence>
<keyword evidence="10" id="KW-1185">Reference proteome</keyword>
<dbReference type="CDD" id="cd14798">
    <property type="entry name" value="RX-CC_like"/>
    <property type="match status" value="1"/>
</dbReference>
<evidence type="ECO:0000256" key="3">
    <source>
        <dbReference type="ARBA" id="ARBA00022737"/>
    </source>
</evidence>
<dbReference type="PANTHER" id="PTHR36766">
    <property type="entry name" value="PLANT BROAD-SPECTRUM MILDEW RESISTANCE PROTEIN RPW8"/>
    <property type="match status" value="1"/>
</dbReference>
<dbReference type="EMBL" id="CM007383">
    <property type="protein sequence ID" value="ONK74030.1"/>
    <property type="molecule type" value="Genomic_DNA"/>
</dbReference>
<dbReference type="FunFam" id="3.40.50.300:FF:001091">
    <property type="entry name" value="Probable disease resistance protein At1g61300"/>
    <property type="match status" value="1"/>
</dbReference>
<comment type="similarity">
    <text evidence="1">Belongs to the disease resistance NB-LRR family.</text>
</comment>
<evidence type="ECO:0000256" key="6">
    <source>
        <dbReference type="ARBA" id="ARBA00022840"/>
    </source>
</evidence>
<organism evidence="9 10">
    <name type="scientific">Asparagus officinalis</name>
    <name type="common">Garden asparagus</name>
    <dbReference type="NCBI Taxonomy" id="4686"/>
    <lineage>
        <taxon>Eukaryota</taxon>
        <taxon>Viridiplantae</taxon>
        <taxon>Streptophyta</taxon>
        <taxon>Embryophyta</taxon>
        <taxon>Tracheophyta</taxon>
        <taxon>Spermatophyta</taxon>
        <taxon>Magnoliopsida</taxon>
        <taxon>Liliopsida</taxon>
        <taxon>Asparagales</taxon>
        <taxon>Asparagaceae</taxon>
        <taxon>Asparagoideae</taxon>
        <taxon>Asparagus</taxon>
    </lineage>
</organism>
<feature type="domain" description="NB-ARC" evidence="7">
    <location>
        <begin position="181"/>
        <end position="346"/>
    </location>
</feature>
<keyword evidence="5" id="KW-0611">Plant defense</keyword>
<dbReference type="InterPro" id="IPR041118">
    <property type="entry name" value="Rx_N"/>
</dbReference>
<dbReference type="SUPFAM" id="SSF52540">
    <property type="entry name" value="P-loop containing nucleoside triphosphate hydrolases"/>
    <property type="match status" value="1"/>
</dbReference>
<dbReference type="InterPro" id="IPR027417">
    <property type="entry name" value="P-loop_NTPase"/>
</dbReference>
<keyword evidence="3" id="KW-0677">Repeat</keyword>
<keyword evidence="6" id="KW-0067">ATP-binding</keyword>
<keyword evidence="2" id="KW-0433">Leucine-rich repeat</keyword>